<organism evidence="3 4">
    <name type="scientific">Virgisporangium ochraceum</name>
    <dbReference type="NCBI Taxonomy" id="65505"/>
    <lineage>
        <taxon>Bacteria</taxon>
        <taxon>Bacillati</taxon>
        <taxon>Actinomycetota</taxon>
        <taxon>Actinomycetes</taxon>
        <taxon>Micromonosporales</taxon>
        <taxon>Micromonosporaceae</taxon>
        <taxon>Virgisporangium</taxon>
    </lineage>
</organism>
<dbReference type="Proteomes" id="UP000635606">
    <property type="component" value="Unassembled WGS sequence"/>
</dbReference>
<keyword evidence="2" id="KW-1133">Transmembrane helix</keyword>
<feature type="transmembrane region" description="Helical" evidence="2">
    <location>
        <begin position="37"/>
        <end position="57"/>
    </location>
</feature>
<sequence length="356" mass="39299">MNTEDLVRLLDERSSHDRLPPGPALYDRIAHRRRRRAAGTAAFAVVLVLVVAAPVLLTRGGGSGGDPVGDPSHGSGRPTNETERTPAAYTGGYRLVDSRASVLPAGNTFTYTFTPTTYDFKLMLWCDSARGSRLRAFIAGRQVETDYCEPAGKRGEFFPGTRSRPVAEKQKFWEDEFGVRVGTPVTVTVRVHTGTDEQPDPEPPTASGVARLLVYEAVPFAEYPFPEPPRSIPRITTDPVMPGETVINYRDAFELLQRDDPVNGYYPFSVTRQPGRDIKLSLDARGPGVLRIVVDQRVEVFMMEYWEWRNAGWSITIDPGLLPAGRSVAVGIYAVHFTAPVWRVTATDVPEQPRGG</sequence>
<evidence type="ECO:0000313" key="3">
    <source>
        <dbReference type="EMBL" id="GIJ68866.1"/>
    </source>
</evidence>
<comment type="caution">
    <text evidence="3">The sequence shown here is derived from an EMBL/GenBank/DDBJ whole genome shotgun (WGS) entry which is preliminary data.</text>
</comment>
<accession>A0A8J3ZSF1</accession>
<name>A0A8J3ZSF1_9ACTN</name>
<evidence type="ECO:0000256" key="1">
    <source>
        <dbReference type="SAM" id="MobiDB-lite"/>
    </source>
</evidence>
<dbReference type="RefSeq" id="WP_203928807.1">
    <property type="nucleotide sequence ID" value="NZ_BOPH01000050.1"/>
</dbReference>
<keyword evidence="4" id="KW-1185">Reference proteome</keyword>
<evidence type="ECO:0000313" key="4">
    <source>
        <dbReference type="Proteomes" id="UP000635606"/>
    </source>
</evidence>
<reference evidence="3" key="1">
    <citation type="submission" date="2021-01" db="EMBL/GenBank/DDBJ databases">
        <title>Whole genome shotgun sequence of Virgisporangium ochraceum NBRC 16418.</title>
        <authorList>
            <person name="Komaki H."/>
            <person name="Tamura T."/>
        </authorList>
    </citation>
    <scope>NUCLEOTIDE SEQUENCE</scope>
    <source>
        <strain evidence="3">NBRC 16418</strain>
    </source>
</reference>
<gene>
    <name evidence="3" type="ORF">Voc01_037830</name>
</gene>
<feature type="region of interest" description="Disordered" evidence="1">
    <location>
        <begin position="60"/>
        <end position="90"/>
    </location>
</feature>
<keyword evidence="2" id="KW-0472">Membrane</keyword>
<dbReference type="AlphaFoldDB" id="A0A8J3ZSF1"/>
<protein>
    <submittedName>
        <fullName evidence="3">Uncharacterized protein</fullName>
    </submittedName>
</protein>
<evidence type="ECO:0000256" key="2">
    <source>
        <dbReference type="SAM" id="Phobius"/>
    </source>
</evidence>
<keyword evidence="2" id="KW-0812">Transmembrane</keyword>
<dbReference type="EMBL" id="BOPH01000050">
    <property type="protein sequence ID" value="GIJ68866.1"/>
    <property type="molecule type" value="Genomic_DNA"/>
</dbReference>
<proteinExistence type="predicted"/>